<dbReference type="AlphaFoldDB" id="A0A9D1TYF0"/>
<evidence type="ECO:0000259" key="2">
    <source>
        <dbReference type="Pfam" id="PF11396"/>
    </source>
</evidence>
<dbReference type="Proteomes" id="UP000823926">
    <property type="component" value="Unassembled WGS sequence"/>
</dbReference>
<sequence>MKKIFVLLVCLFALQTVVRADNDRPITVNQLPATAQQFIKKYFPNVNVAFAKMEKDFFQTSYEVLFANGNKLEFNGSGEWADLDCKYTAVPAELIPAQITEYIKMYYPGTSVLKMERDYSTYEVKLNNRLELTFNKQFQLIDIDD</sequence>
<feature type="signal peptide" evidence="1">
    <location>
        <begin position="1"/>
        <end position="20"/>
    </location>
</feature>
<evidence type="ECO:0000313" key="3">
    <source>
        <dbReference type="EMBL" id="HIW11027.1"/>
    </source>
</evidence>
<dbReference type="Pfam" id="PF11396">
    <property type="entry name" value="PepSY_like"/>
    <property type="match status" value="1"/>
</dbReference>
<protein>
    <submittedName>
        <fullName evidence="3">PepSY-like domain-containing protein</fullName>
    </submittedName>
</protein>
<dbReference type="InterPro" id="IPR021533">
    <property type="entry name" value="PepSY-like"/>
</dbReference>
<dbReference type="SUPFAM" id="SSF160574">
    <property type="entry name" value="BT0923-like"/>
    <property type="match status" value="1"/>
</dbReference>
<organism evidence="3 4">
    <name type="scientific">Candidatus Rikenella faecigallinarum</name>
    <dbReference type="NCBI Taxonomy" id="2838745"/>
    <lineage>
        <taxon>Bacteria</taxon>
        <taxon>Pseudomonadati</taxon>
        <taxon>Bacteroidota</taxon>
        <taxon>Bacteroidia</taxon>
        <taxon>Bacteroidales</taxon>
        <taxon>Rikenellaceae</taxon>
        <taxon>Rikenella</taxon>
    </lineage>
</organism>
<comment type="caution">
    <text evidence="3">The sequence shown here is derived from an EMBL/GenBank/DDBJ whole genome shotgun (WGS) entry which is preliminary data.</text>
</comment>
<evidence type="ECO:0000256" key="1">
    <source>
        <dbReference type="SAM" id="SignalP"/>
    </source>
</evidence>
<feature type="chain" id="PRO_5039391685" evidence="1">
    <location>
        <begin position="21"/>
        <end position="145"/>
    </location>
</feature>
<reference evidence="3" key="1">
    <citation type="journal article" date="2021" name="PeerJ">
        <title>Extensive microbial diversity within the chicken gut microbiome revealed by metagenomics and culture.</title>
        <authorList>
            <person name="Gilroy R."/>
            <person name="Ravi A."/>
            <person name="Getino M."/>
            <person name="Pursley I."/>
            <person name="Horton D.L."/>
            <person name="Alikhan N.F."/>
            <person name="Baker D."/>
            <person name="Gharbi K."/>
            <person name="Hall N."/>
            <person name="Watson M."/>
            <person name="Adriaenssens E.M."/>
            <person name="Foster-Nyarko E."/>
            <person name="Jarju S."/>
            <person name="Secka A."/>
            <person name="Antonio M."/>
            <person name="Oren A."/>
            <person name="Chaudhuri R.R."/>
            <person name="La Ragione R."/>
            <person name="Hildebrand F."/>
            <person name="Pallen M.J."/>
        </authorList>
    </citation>
    <scope>NUCLEOTIDE SEQUENCE</scope>
    <source>
        <strain evidence="3">ChiBcec15-1070</strain>
    </source>
</reference>
<proteinExistence type="predicted"/>
<dbReference type="EMBL" id="DXHL01000028">
    <property type="protein sequence ID" value="HIW11027.1"/>
    <property type="molecule type" value="Genomic_DNA"/>
</dbReference>
<gene>
    <name evidence="3" type="ORF">H9888_05935</name>
</gene>
<accession>A0A9D1TYF0</accession>
<name>A0A9D1TYF0_9BACT</name>
<reference evidence="3" key="2">
    <citation type="submission" date="2021-04" db="EMBL/GenBank/DDBJ databases">
        <authorList>
            <person name="Gilroy R."/>
        </authorList>
    </citation>
    <scope>NUCLEOTIDE SEQUENCE</scope>
    <source>
        <strain evidence="3">ChiBcec15-1070</strain>
    </source>
</reference>
<dbReference type="Gene3D" id="3.40.1420.30">
    <property type="match status" value="1"/>
</dbReference>
<feature type="domain" description="Putative beta-lactamase-inhibitor-like PepSY-like" evidence="2">
    <location>
        <begin position="61"/>
        <end position="141"/>
    </location>
</feature>
<evidence type="ECO:0000313" key="4">
    <source>
        <dbReference type="Proteomes" id="UP000823926"/>
    </source>
</evidence>
<keyword evidence="1" id="KW-0732">Signal</keyword>